<evidence type="ECO:0000256" key="5">
    <source>
        <dbReference type="ARBA" id="ARBA00023288"/>
    </source>
</evidence>
<comment type="function">
    <text evidence="6">Together with LptD, is involved in the assembly of lipopolysaccharide (LPS) at the surface of the outer membrane. Required for the proper assembly of LptD. Binds LPS and may serve as the LPS recognition site at the outer membrane.</text>
</comment>
<evidence type="ECO:0000256" key="1">
    <source>
        <dbReference type="ARBA" id="ARBA00022729"/>
    </source>
</evidence>
<keyword evidence="4 6" id="KW-0998">Cell outer membrane</keyword>
<dbReference type="Pfam" id="PF04390">
    <property type="entry name" value="LptE"/>
    <property type="match status" value="1"/>
</dbReference>
<comment type="similarity">
    <text evidence="6">Belongs to the LptE lipoprotein family.</text>
</comment>
<reference evidence="8 9" key="1">
    <citation type="journal article" date="2020" name="Insects">
        <title>Bacteria Belonging to Pseudomonas typographi sp. nov. from the Bark Beetle Ips typographus Have Genomic Potential to Aid in the Host Ecology.</title>
        <authorList>
            <person name="Peral-Aranega E."/>
            <person name="Saati-Santamaria Z."/>
            <person name="Kolarik M."/>
            <person name="Rivas R."/>
            <person name="Garcia-Fraile P."/>
        </authorList>
    </citation>
    <scope>NUCLEOTIDE SEQUENCE [LARGE SCALE GENOMIC DNA]</scope>
    <source>
        <strain evidence="8 9">CA3A</strain>
    </source>
</reference>
<feature type="region of interest" description="Disordered" evidence="7">
    <location>
        <begin position="167"/>
        <end position="202"/>
    </location>
</feature>
<name>A0ABR7Z6D9_9PSED</name>
<evidence type="ECO:0000313" key="9">
    <source>
        <dbReference type="Proteomes" id="UP000805841"/>
    </source>
</evidence>
<keyword evidence="9" id="KW-1185">Reference proteome</keyword>
<dbReference type="PANTHER" id="PTHR38098">
    <property type="entry name" value="LPS-ASSEMBLY LIPOPROTEIN LPTE"/>
    <property type="match status" value="1"/>
</dbReference>
<dbReference type="HAMAP" id="MF_01186">
    <property type="entry name" value="LPS_assembly_LptE"/>
    <property type="match status" value="1"/>
</dbReference>
<protein>
    <recommendedName>
        <fullName evidence="6">LPS-assembly lipoprotein LptE</fullName>
    </recommendedName>
</protein>
<dbReference type="PROSITE" id="PS51257">
    <property type="entry name" value="PROKAR_LIPOPROTEIN"/>
    <property type="match status" value="1"/>
</dbReference>
<keyword evidence="3 6" id="KW-0564">Palmitate</keyword>
<dbReference type="RefSeq" id="WP_190423722.1">
    <property type="nucleotide sequence ID" value="NZ_JAAOCA010000027.1"/>
</dbReference>
<feature type="compositionally biased region" description="Low complexity" evidence="7">
    <location>
        <begin position="176"/>
        <end position="196"/>
    </location>
</feature>
<organism evidence="8 9">
    <name type="scientific">Pseudomonas typographi</name>
    <dbReference type="NCBI Taxonomy" id="2715964"/>
    <lineage>
        <taxon>Bacteria</taxon>
        <taxon>Pseudomonadati</taxon>
        <taxon>Pseudomonadota</taxon>
        <taxon>Gammaproteobacteria</taxon>
        <taxon>Pseudomonadales</taxon>
        <taxon>Pseudomonadaceae</taxon>
        <taxon>Pseudomonas</taxon>
    </lineage>
</organism>
<evidence type="ECO:0000256" key="4">
    <source>
        <dbReference type="ARBA" id="ARBA00023237"/>
    </source>
</evidence>
<comment type="subunit">
    <text evidence="6">Component of the lipopolysaccharide transport and assembly complex. Interacts with LptD.</text>
</comment>
<evidence type="ECO:0000256" key="6">
    <source>
        <dbReference type="HAMAP-Rule" id="MF_01186"/>
    </source>
</evidence>
<evidence type="ECO:0000256" key="3">
    <source>
        <dbReference type="ARBA" id="ARBA00023139"/>
    </source>
</evidence>
<keyword evidence="1 6" id="KW-0732">Signal</keyword>
<dbReference type="Proteomes" id="UP000805841">
    <property type="component" value="Unassembled WGS sequence"/>
</dbReference>
<dbReference type="InterPro" id="IPR007485">
    <property type="entry name" value="LPS_assembly_LptE"/>
</dbReference>
<evidence type="ECO:0000313" key="8">
    <source>
        <dbReference type="EMBL" id="MBD1600952.1"/>
    </source>
</evidence>
<evidence type="ECO:0000256" key="2">
    <source>
        <dbReference type="ARBA" id="ARBA00023136"/>
    </source>
</evidence>
<dbReference type="Gene3D" id="3.30.160.150">
    <property type="entry name" value="Lipoprotein like domain"/>
    <property type="match status" value="1"/>
</dbReference>
<evidence type="ECO:0000256" key="7">
    <source>
        <dbReference type="SAM" id="MobiDB-lite"/>
    </source>
</evidence>
<keyword evidence="2 6" id="KW-0472">Membrane</keyword>
<proteinExistence type="inferred from homology"/>
<dbReference type="PANTHER" id="PTHR38098:SF1">
    <property type="entry name" value="LPS-ASSEMBLY LIPOPROTEIN LPTE"/>
    <property type="match status" value="1"/>
</dbReference>
<keyword evidence="5 6" id="KW-0449">Lipoprotein</keyword>
<comment type="subcellular location">
    <subcellularLocation>
        <location evidence="6">Cell outer membrane</location>
        <topology evidence="6">Lipid-anchor</topology>
    </subcellularLocation>
</comment>
<comment type="caution">
    <text evidence="8">The sequence shown here is derived from an EMBL/GenBank/DDBJ whole genome shotgun (WGS) entry which is preliminary data.</text>
</comment>
<dbReference type="EMBL" id="JAAOCA010000027">
    <property type="protein sequence ID" value="MBD1600952.1"/>
    <property type="molecule type" value="Genomic_DNA"/>
</dbReference>
<accession>A0ABR7Z6D9</accession>
<gene>
    <name evidence="6" type="primary">lptE</name>
    <name evidence="8" type="ORF">HAQ05_19925</name>
</gene>
<sequence length="202" mass="22343">MIKRNLLVVGLASLLGACGFQLRGTESNSLMVKEMDLSARDAYGPLVTELRANLERSGVRIVGGAPYKLVLAQEYETQRSASYNGSARSSEIELTSGVNYQIIGRHQRELISDKMEVQKVYVQDTSNLTGSDEEAKQARREMRRDLEQRIMLRLAQLTPEQLDTLQAKADARAQAEADAAAEAQRIQDATPQQSPLQLPPAQ</sequence>